<comment type="subcellular location">
    <subcellularLocation>
        <location evidence="1">Periplasm</location>
    </subcellularLocation>
</comment>
<dbReference type="AlphaFoldDB" id="A0A5Y6LM24"/>
<gene>
    <name evidence="3" type="ORF">FRN22_20180</name>
</gene>
<dbReference type="GO" id="GO:0030288">
    <property type="term" value="C:outer membrane-bounded periplasmic space"/>
    <property type="evidence" value="ECO:0007669"/>
    <property type="project" value="InterPro"/>
</dbReference>
<dbReference type="InterPro" id="IPR016147">
    <property type="entry name" value="Pili_assmbl_chaperone_N"/>
</dbReference>
<comment type="caution">
    <text evidence="3">The sequence shown here is derived from an EMBL/GenBank/DDBJ whole genome shotgun (WGS) entry which is preliminary data.</text>
</comment>
<dbReference type="GO" id="GO:0071555">
    <property type="term" value="P:cell wall organization"/>
    <property type="evidence" value="ECO:0007669"/>
    <property type="project" value="InterPro"/>
</dbReference>
<dbReference type="InterPro" id="IPR018046">
    <property type="entry name" value="Pili_assmbl_chaperone_CS"/>
</dbReference>
<reference evidence="3" key="1">
    <citation type="submission" date="2019-08" db="EMBL/GenBank/DDBJ databases">
        <authorList>
            <person name="Ashton P.M."/>
            <person name="Dallman T."/>
            <person name="Nair S."/>
            <person name="De Pinna E."/>
            <person name="Peters T."/>
            <person name="Grant K."/>
        </authorList>
    </citation>
    <scope>NUCLEOTIDE SEQUENCE</scope>
    <source>
        <strain evidence="3">780192</strain>
    </source>
</reference>
<dbReference type="InterPro" id="IPR013783">
    <property type="entry name" value="Ig-like_fold"/>
</dbReference>
<protein>
    <submittedName>
        <fullName evidence="3">Fimbrial assembly chaperone</fullName>
    </submittedName>
</protein>
<dbReference type="Pfam" id="PF00345">
    <property type="entry name" value="PapD_N"/>
    <property type="match status" value="1"/>
</dbReference>
<proteinExistence type="inferred from homology"/>
<dbReference type="PANTHER" id="PTHR30251">
    <property type="entry name" value="PILUS ASSEMBLY CHAPERONE"/>
    <property type="match status" value="1"/>
</dbReference>
<dbReference type="PANTHER" id="PTHR30251:SF7">
    <property type="entry name" value="FIMBRIAE CHAPARONE"/>
    <property type="match status" value="1"/>
</dbReference>
<dbReference type="PRINTS" id="PR00969">
    <property type="entry name" value="CHAPERONPILI"/>
</dbReference>
<dbReference type="InterPro" id="IPR001829">
    <property type="entry name" value="Pili_assmbl_chaperone_bac"/>
</dbReference>
<dbReference type="Gene3D" id="2.60.40.10">
    <property type="entry name" value="Immunoglobulins"/>
    <property type="match status" value="1"/>
</dbReference>
<organism evidence="3">
    <name type="scientific">Salmonella enterica I</name>
    <dbReference type="NCBI Taxonomy" id="59201"/>
    <lineage>
        <taxon>Bacteria</taxon>
        <taxon>Pseudomonadati</taxon>
        <taxon>Pseudomonadota</taxon>
        <taxon>Gammaproteobacteria</taxon>
        <taxon>Enterobacterales</taxon>
        <taxon>Enterobacteriaceae</taxon>
        <taxon>Salmonella</taxon>
    </lineage>
</organism>
<evidence type="ECO:0000313" key="3">
    <source>
        <dbReference type="EMBL" id="ECK7315036.1"/>
    </source>
</evidence>
<keyword evidence="1" id="KW-0143">Chaperone</keyword>
<dbReference type="PROSITE" id="PS00635">
    <property type="entry name" value="PILI_CHAPERONE"/>
    <property type="match status" value="1"/>
</dbReference>
<feature type="domain" description="Pili assembly chaperone N-terminal" evidence="2">
    <location>
        <begin position="31"/>
        <end position="154"/>
    </location>
</feature>
<sequence>MRNYRQWLVFSKVILTLLGLTGWYGPAQATVNIDRTRIIFASDDIAQSLTLSNDNTTPMLLQVWTDAGNIDASPDNSKTPLVALPPVFKMQPGELRTLRLLLSSRQQLATDRESLFWLNIYQIPPLPHDIKNNPRKLVLPLRLRLKILIRPTGLKAPTEAEEKKLRFIAKENTIRIV</sequence>
<comment type="similarity">
    <text evidence="1">Belongs to the periplasmic pilus chaperone family.</text>
</comment>
<evidence type="ECO:0000259" key="2">
    <source>
        <dbReference type="Pfam" id="PF00345"/>
    </source>
</evidence>
<feature type="non-terminal residue" evidence="3">
    <location>
        <position position="177"/>
    </location>
</feature>
<dbReference type="EMBL" id="AAJCYU010000035">
    <property type="protein sequence ID" value="ECK7315036.1"/>
    <property type="molecule type" value="Genomic_DNA"/>
</dbReference>
<evidence type="ECO:0000256" key="1">
    <source>
        <dbReference type="RuleBase" id="RU003918"/>
    </source>
</evidence>
<dbReference type="SUPFAM" id="SSF49354">
    <property type="entry name" value="PapD-like"/>
    <property type="match status" value="1"/>
</dbReference>
<dbReference type="NCBIfam" id="NF011782">
    <property type="entry name" value="PRK15246.1"/>
    <property type="match status" value="1"/>
</dbReference>
<accession>A0A5Y6LM24</accession>
<dbReference type="InterPro" id="IPR050643">
    <property type="entry name" value="Periplasmic_pilus_chap"/>
</dbReference>
<dbReference type="InterPro" id="IPR008962">
    <property type="entry name" value="PapD-like_sf"/>
</dbReference>
<name>A0A5Y6LM24_SALET</name>